<dbReference type="PANTHER" id="PTHR44688">
    <property type="entry name" value="DNA-BINDING TRANSCRIPTIONAL ACTIVATOR DEVR_DOSR"/>
    <property type="match status" value="1"/>
</dbReference>
<dbReference type="AlphaFoldDB" id="A0A846XXZ0"/>
<accession>A0A846XXZ0</accession>
<dbReference type="InterPro" id="IPR059106">
    <property type="entry name" value="WHD_MalT"/>
</dbReference>
<dbReference type="PANTHER" id="PTHR44688:SF16">
    <property type="entry name" value="DNA-BINDING TRANSCRIPTIONAL ACTIVATOR DEVR_DOSR"/>
    <property type="match status" value="1"/>
</dbReference>
<evidence type="ECO:0000256" key="4">
    <source>
        <dbReference type="SAM" id="MobiDB-lite"/>
    </source>
</evidence>
<evidence type="ECO:0000256" key="3">
    <source>
        <dbReference type="ARBA" id="ARBA00023163"/>
    </source>
</evidence>
<dbReference type="InterPro" id="IPR016032">
    <property type="entry name" value="Sig_transdc_resp-reg_C-effctor"/>
</dbReference>
<protein>
    <recommendedName>
        <fullName evidence="5">HTH luxR-type domain-containing protein</fullName>
    </recommendedName>
</protein>
<dbReference type="Gene3D" id="3.40.50.300">
    <property type="entry name" value="P-loop containing nucleotide triphosphate hydrolases"/>
    <property type="match status" value="1"/>
</dbReference>
<reference evidence="6 7" key="1">
    <citation type="submission" date="2020-04" db="EMBL/GenBank/DDBJ databases">
        <title>MicrobeNet Type strains.</title>
        <authorList>
            <person name="Nicholson A.C."/>
        </authorList>
    </citation>
    <scope>NUCLEOTIDE SEQUENCE [LARGE SCALE GENOMIC DNA]</scope>
    <source>
        <strain evidence="6 7">JCM 12354</strain>
    </source>
</reference>
<dbReference type="RefSeq" id="WP_067874631.1">
    <property type="nucleotide sequence ID" value="NZ_JAAXOP010000007.1"/>
</dbReference>
<evidence type="ECO:0000313" key="6">
    <source>
        <dbReference type="EMBL" id="NKY51477.1"/>
    </source>
</evidence>
<dbReference type="Pfam" id="PF00196">
    <property type="entry name" value="GerE"/>
    <property type="match status" value="1"/>
</dbReference>
<keyword evidence="1" id="KW-0805">Transcription regulation</keyword>
<dbReference type="InterPro" id="IPR049945">
    <property type="entry name" value="AAA_22"/>
</dbReference>
<dbReference type="GO" id="GO:0016887">
    <property type="term" value="F:ATP hydrolysis activity"/>
    <property type="evidence" value="ECO:0007669"/>
    <property type="project" value="InterPro"/>
</dbReference>
<dbReference type="SUPFAM" id="SSF46894">
    <property type="entry name" value="C-terminal effector domain of the bipartite response regulators"/>
    <property type="match status" value="1"/>
</dbReference>
<name>A0A846XXZ0_9NOCA</name>
<proteinExistence type="predicted"/>
<feature type="compositionally biased region" description="Polar residues" evidence="4">
    <location>
        <begin position="1"/>
        <end position="12"/>
    </location>
</feature>
<dbReference type="Proteomes" id="UP000565711">
    <property type="component" value="Unassembled WGS sequence"/>
</dbReference>
<dbReference type="InterPro" id="IPR027417">
    <property type="entry name" value="P-loop_NTPase"/>
</dbReference>
<comment type="caution">
    <text evidence="6">The sequence shown here is derived from an EMBL/GenBank/DDBJ whole genome shotgun (WGS) entry which is preliminary data.</text>
</comment>
<sequence>MATNRLANTALTGNPHGSRRIAQTTDPTNLDSAPVLAFTPLRLKEPHHRLDRARAAADGHTALVCAPAGSGKTVLVADWLRRRRPAPLIGWVDLADIATSTEQLWPAVRSALGLAPSAPRDEFTDHTAAPASIVTALADRGEPAVLVLDDAHRINDPVLLAGLQYLFEHAPPVLTTVVVGRYDPPLRWHRLQMAGRLTRIGARELAFEPTDVAALLAQHSYPATPEDIARIHDMTCGWAGLVRIAAIHLEAHTDDRATALTALERGPRAVADFLVGELLTSLSTAEREFLLAVSVPAAFSVELAEELAGTSARTVLDLLLRKNFPIDARAGDGALWYSLHPMLRTYLLAEAADTDHDRIVAVHRTCADWHIRTGRLPTALHHVLATGDRASFVAFVRDHGARMVFEGCGATLFREFDSSREFADDAFVVLLRIADSLERSDTAQVVALRETLGAREDLISIFASPALLRGLADTVGAERCEQPPAHLTPTGDPVIDCYITVQAGSVRAFESSHGEGRESMLHQALMLAHSADVPYLALQALTRLAGAAGVAGRLTPMDERARAALALAEQHDLSATASAVQAQTIVALVGYLRCEQPAGEVRVGSSRSDHDGSSIPVAGRPTAILAQLFGLDTAPDRHHAAQELRSEMLRLLEENPAPLLTAGLWTQVTWAMLRIHWLESAHSLLRRGTAVLGVTAETTLLEAAVAYAERRVGDAAAQLGPLLDRDHELDLLARIEARLLHAVVCHHLERPRPAHDSLQRALALADGERIIRPFTDVPGAVDLLDRFVGCFGQLDRFVDTIRDSAPPRAHADAIMLTSTELSVLRHLPSAMTTQSIADDLGVSINTVKTHLRGIYQKLGARSRADAIMSARTAGLI</sequence>
<dbReference type="Gene3D" id="1.10.10.10">
    <property type="entry name" value="Winged helix-like DNA-binding domain superfamily/Winged helix DNA-binding domain"/>
    <property type="match status" value="1"/>
</dbReference>
<dbReference type="PRINTS" id="PR00038">
    <property type="entry name" value="HTHLUXR"/>
</dbReference>
<dbReference type="PROSITE" id="PS50043">
    <property type="entry name" value="HTH_LUXR_2"/>
    <property type="match status" value="1"/>
</dbReference>
<dbReference type="InterPro" id="IPR036388">
    <property type="entry name" value="WH-like_DNA-bd_sf"/>
</dbReference>
<keyword evidence="3" id="KW-0804">Transcription</keyword>
<dbReference type="CDD" id="cd06170">
    <property type="entry name" value="LuxR_C_like"/>
    <property type="match status" value="1"/>
</dbReference>
<dbReference type="Pfam" id="PF25873">
    <property type="entry name" value="WHD_MalT"/>
    <property type="match status" value="1"/>
</dbReference>
<evidence type="ECO:0000256" key="2">
    <source>
        <dbReference type="ARBA" id="ARBA00023125"/>
    </source>
</evidence>
<dbReference type="EMBL" id="JAAXOP010000007">
    <property type="protein sequence ID" value="NKY51477.1"/>
    <property type="molecule type" value="Genomic_DNA"/>
</dbReference>
<organism evidence="6 7">
    <name type="scientific">Nocardia vermiculata</name>
    <dbReference type="NCBI Taxonomy" id="257274"/>
    <lineage>
        <taxon>Bacteria</taxon>
        <taxon>Bacillati</taxon>
        <taxon>Actinomycetota</taxon>
        <taxon>Actinomycetes</taxon>
        <taxon>Mycobacteriales</taxon>
        <taxon>Nocardiaceae</taxon>
        <taxon>Nocardia</taxon>
    </lineage>
</organism>
<dbReference type="Pfam" id="PF13401">
    <property type="entry name" value="AAA_22"/>
    <property type="match status" value="1"/>
</dbReference>
<keyword evidence="7" id="KW-1185">Reference proteome</keyword>
<feature type="region of interest" description="Disordered" evidence="4">
    <location>
        <begin position="1"/>
        <end position="29"/>
    </location>
</feature>
<dbReference type="SMART" id="SM00421">
    <property type="entry name" value="HTH_LUXR"/>
    <property type="match status" value="1"/>
</dbReference>
<dbReference type="InterPro" id="IPR000792">
    <property type="entry name" value="Tscrpt_reg_LuxR_C"/>
</dbReference>
<keyword evidence="2" id="KW-0238">DNA-binding</keyword>
<dbReference type="SUPFAM" id="SSF52540">
    <property type="entry name" value="P-loop containing nucleoside triphosphate hydrolases"/>
    <property type="match status" value="1"/>
</dbReference>
<feature type="domain" description="HTH luxR-type" evidence="5">
    <location>
        <begin position="809"/>
        <end position="874"/>
    </location>
</feature>
<evidence type="ECO:0000313" key="7">
    <source>
        <dbReference type="Proteomes" id="UP000565711"/>
    </source>
</evidence>
<dbReference type="GO" id="GO:0003677">
    <property type="term" value="F:DNA binding"/>
    <property type="evidence" value="ECO:0007669"/>
    <property type="project" value="UniProtKB-KW"/>
</dbReference>
<dbReference type="GO" id="GO:0006355">
    <property type="term" value="P:regulation of DNA-templated transcription"/>
    <property type="evidence" value="ECO:0007669"/>
    <property type="project" value="InterPro"/>
</dbReference>
<gene>
    <name evidence="6" type="ORF">HGA08_14730</name>
</gene>
<evidence type="ECO:0000259" key="5">
    <source>
        <dbReference type="PROSITE" id="PS50043"/>
    </source>
</evidence>
<evidence type="ECO:0000256" key="1">
    <source>
        <dbReference type="ARBA" id="ARBA00023015"/>
    </source>
</evidence>